<dbReference type="AlphaFoldDB" id="A0A482Y2J2"/>
<evidence type="ECO:0000313" key="2">
    <source>
        <dbReference type="EMBL" id="RZH68603.1"/>
    </source>
</evidence>
<feature type="region of interest" description="Disordered" evidence="1">
    <location>
        <begin position="1"/>
        <end position="83"/>
    </location>
</feature>
<sequence length="83" mass="8496">MNSLGRDRSNSRATGRCRQVIRQHPSARGPTRGSSDDAAATPAASETERIATGARSSAGRPTADVSDGERNAAVADGDGTART</sequence>
<organism evidence="2 3">
    <name type="scientific">Natrinema altunense</name>
    <dbReference type="NCBI Taxonomy" id="222984"/>
    <lineage>
        <taxon>Archaea</taxon>
        <taxon>Methanobacteriati</taxon>
        <taxon>Methanobacteriota</taxon>
        <taxon>Stenosarchaea group</taxon>
        <taxon>Halobacteria</taxon>
        <taxon>Halobacteriales</taxon>
        <taxon>Natrialbaceae</taxon>
        <taxon>Natrinema</taxon>
    </lineage>
</organism>
<dbReference type="EMBL" id="SHMR01000001">
    <property type="protein sequence ID" value="RZH68603.1"/>
    <property type="molecule type" value="Genomic_DNA"/>
</dbReference>
<evidence type="ECO:0000313" key="3">
    <source>
        <dbReference type="Proteomes" id="UP000292704"/>
    </source>
</evidence>
<accession>A0A482Y2J2</accession>
<protein>
    <submittedName>
        <fullName evidence="2">Uncharacterized protein</fullName>
    </submittedName>
</protein>
<feature type="compositionally biased region" description="Low complexity" evidence="1">
    <location>
        <begin position="36"/>
        <end position="45"/>
    </location>
</feature>
<dbReference type="Proteomes" id="UP000292704">
    <property type="component" value="Unassembled WGS sequence"/>
</dbReference>
<evidence type="ECO:0000256" key="1">
    <source>
        <dbReference type="SAM" id="MobiDB-lite"/>
    </source>
</evidence>
<proteinExistence type="predicted"/>
<name>A0A482Y2J2_9EURY</name>
<feature type="compositionally biased region" description="Basic and acidic residues" evidence="1">
    <location>
        <begin position="1"/>
        <end position="10"/>
    </location>
</feature>
<reference evidence="2 3" key="1">
    <citation type="submission" date="2019-02" db="EMBL/GenBank/DDBJ databases">
        <title>Genome analysis provides insights into bioremediation potentialities and Haloocin production by Natrinema altunense strain 4.1R isolated from Chott Douz in Tunisian desert.</title>
        <authorList>
            <person name="Najjari A."/>
            <person name="Youssef N."/>
            <person name="Ben Dhia O."/>
            <person name="Ferjani R."/>
            <person name="El Hidri D."/>
            <person name="Ouzari H.I."/>
            <person name="Cherif A."/>
        </authorList>
    </citation>
    <scope>NUCLEOTIDE SEQUENCE [LARGE SCALE GENOMIC DNA]</scope>
    <source>
        <strain evidence="2 3">4.1R</strain>
    </source>
</reference>
<gene>
    <name evidence="2" type="ORF">ELS17_03815</name>
</gene>
<comment type="caution">
    <text evidence="2">The sequence shown here is derived from an EMBL/GenBank/DDBJ whole genome shotgun (WGS) entry which is preliminary data.</text>
</comment>